<accession>A0ABT2V2C0</accession>
<evidence type="ECO:0000313" key="6">
    <source>
        <dbReference type="EMBL" id="MCU6800977.1"/>
    </source>
</evidence>
<proteinExistence type="predicted"/>
<dbReference type="EC" id="3.4.24.-" evidence="6"/>
<evidence type="ECO:0000313" key="7">
    <source>
        <dbReference type="Proteomes" id="UP001652395"/>
    </source>
</evidence>
<keyword evidence="4" id="KW-0862">Zinc</keyword>
<dbReference type="InterPro" id="IPR001818">
    <property type="entry name" value="Pept_M10_metallopeptidase"/>
</dbReference>
<keyword evidence="3 6" id="KW-0378">Hydrolase</keyword>
<sequence>MVSGWQEINSYWYYFYTVETNGHPYGAMAKGWFTVNDNEYYTEIDENSSIPQGARQVGWRNFGNSTKPEWAFFNISSGICEVKGQFSKGCEHGKTTYLDYKFKASVKPLNYVYWGNTYRERIDEGVSVWNNATDVVELVEVMNSGVLYFYGSTLDNNYIAVTKFVYNGVEKNDPRNEKDDWDGGTIYFNEINEADVTAGTVAHELGHILGLDHRDTDTSSIMYTRIASTNNKIPSKVDVSNVEHLYK</sequence>
<evidence type="ECO:0000259" key="5">
    <source>
        <dbReference type="Pfam" id="PF00413"/>
    </source>
</evidence>
<evidence type="ECO:0000256" key="1">
    <source>
        <dbReference type="ARBA" id="ARBA00022670"/>
    </source>
</evidence>
<dbReference type="EMBL" id="JAOQJF010000034">
    <property type="protein sequence ID" value="MCU6800977.1"/>
    <property type="molecule type" value="Genomic_DNA"/>
</dbReference>
<keyword evidence="6" id="KW-0482">Metalloprotease</keyword>
<reference evidence="6 7" key="1">
    <citation type="journal article" date="2021" name="ISME Commun">
        <title>Automated analysis of genomic sequences facilitates high-throughput and comprehensive description of bacteria.</title>
        <authorList>
            <person name="Hitch T.C.A."/>
        </authorList>
    </citation>
    <scope>NUCLEOTIDE SEQUENCE [LARGE SCALE GENOMIC DNA]</scope>
    <source>
        <strain evidence="7">f_CCE</strain>
    </source>
</reference>
<dbReference type="SUPFAM" id="SSF55486">
    <property type="entry name" value="Metalloproteases ('zincins'), catalytic domain"/>
    <property type="match status" value="1"/>
</dbReference>
<evidence type="ECO:0000256" key="2">
    <source>
        <dbReference type="ARBA" id="ARBA00022723"/>
    </source>
</evidence>
<keyword evidence="1" id="KW-0645">Protease</keyword>
<keyword evidence="7" id="KW-1185">Reference proteome</keyword>
<dbReference type="InterPro" id="IPR024079">
    <property type="entry name" value="MetalloPept_cat_dom_sf"/>
</dbReference>
<comment type="caution">
    <text evidence="6">The sequence shown here is derived from an EMBL/GenBank/DDBJ whole genome shotgun (WGS) entry which is preliminary data.</text>
</comment>
<dbReference type="RefSeq" id="WP_262563161.1">
    <property type="nucleotide sequence ID" value="NZ_JAOQJF010000034.1"/>
</dbReference>
<dbReference type="SUPFAM" id="SSF69360">
    <property type="entry name" value="Cell wall binding repeat"/>
    <property type="match status" value="1"/>
</dbReference>
<protein>
    <submittedName>
        <fullName evidence="6">Matrixin family metalloprotease</fullName>
        <ecNumber evidence="6">3.4.24.-</ecNumber>
    </submittedName>
</protein>
<dbReference type="Proteomes" id="UP001652395">
    <property type="component" value="Unassembled WGS sequence"/>
</dbReference>
<organism evidence="6 7">
    <name type="scientific">Alitiscatomonas aceti</name>
    <dbReference type="NCBI Taxonomy" id="2981724"/>
    <lineage>
        <taxon>Bacteria</taxon>
        <taxon>Bacillati</taxon>
        <taxon>Bacillota</taxon>
        <taxon>Clostridia</taxon>
        <taxon>Lachnospirales</taxon>
        <taxon>Lachnospiraceae</taxon>
        <taxon>Alitiscatomonas</taxon>
    </lineage>
</organism>
<evidence type="ECO:0000256" key="3">
    <source>
        <dbReference type="ARBA" id="ARBA00022801"/>
    </source>
</evidence>
<dbReference type="Pfam" id="PF00413">
    <property type="entry name" value="Peptidase_M10"/>
    <property type="match status" value="1"/>
</dbReference>
<gene>
    <name evidence="6" type="ORF">OCV69_13750</name>
</gene>
<feature type="domain" description="Peptidase M10 metallopeptidase" evidence="5">
    <location>
        <begin position="199"/>
        <end position="246"/>
    </location>
</feature>
<evidence type="ECO:0000256" key="4">
    <source>
        <dbReference type="ARBA" id="ARBA00022833"/>
    </source>
</evidence>
<name>A0ABT2V2C0_9FIRM</name>
<dbReference type="Gene3D" id="3.40.390.10">
    <property type="entry name" value="Collagenase (Catalytic Domain)"/>
    <property type="match status" value="1"/>
</dbReference>
<dbReference type="Gene3D" id="2.10.270.20">
    <property type="match status" value="1"/>
</dbReference>
<keyword evidence="2" id="KW-0479">Metal-binding</keyword>
<dbReference type="GO" id="GO:0008237">
    <property type="term" value="F:metallopeptidase activity"/>
    <property type="evidence" value="ECO:0007669"/>
    <property type="project" value="UniProtKB-KW"/>
</dbReference>